<evidence type="ECO:0000313" key="2">
    <source>
        <dbReference type="EMBL" id="KAJ8868812.1"/>
    </source>
</evidence>
<dbReference type="InterPro" id="IPR019080">
    <property type="entry name" value="YqaJ_viral_recombinase"/>
</dbReference>
<keyword evidence="3" id="KW-1185">Reference proteome</keyword>
<evidence type="ECO:0000259" key="1">
    <source>
        <dbReference type="Pfam" id="PF09588"/>
    </source>
</evidence>
<dbReference type="CDD" id="cd22343">
    <property type="entry name" value="PDDEXK_lambda_exonuclease-like"/>
    <property type="match status" value="1"/>
</dbReference>
<dbReference type="PANTHER" id="PTHR46609:SF8">
    <property type="entry name" value="YQAJ VIRAL RECOMBINASE DOMAIN-CONTAINING PROTEIN"/>
    <property type="match status" value="1"/>
</dbReference>
<dbReference type="InterPro" id="IPR011604">
    <property type="entry name" value="PDDEXK-like_dom_sf"/>
</dbReference>
<evidence type="ECO:0000313" key="3">
    <source>
        <dbReference type="Proteomes" id="UP001159363"/>
    </source>
</evidence>
<dbReference type="Gene3D" id="3.90.320.10">
    <property type="match status" value="1"/>
</dbReference>
<dbReference type="Pfam" id="PF09588">
    <property type="entry name" value="YqaJ"/>
    <property type="match status" value="1"/>
</dbReference>
<dbReference type="SUPFAM" id="SSF52980">
    <property type="entry name" value="Restriction endonuclease-like"/>
    <property type="match status" value="1"/>
</dbReference>
<organism evidence="2 3">
    <name type="scientific">Dryococelus australis</name>
    <dbReference type="NCBI Taxonomy" id="614101"/>
    <lineage>
        <taxon>Eukaryota</taxon>
        <taxon>Metazoa</taxon>
        <taxon>Ecdysozoa</taxon>
        <taxon>Arthropoda</taxon>
        <taxon>Hexapoda</taxon>
        <taxon>Insecta</taxon>
        <taxon>Pterygota</taxon>
        <taxon>Neoptera</taxon>
        <taxon>Polyneoptera</taxon>
        <taxon>Phasmatodea</taxon>
        <taxon>Verophasmatodea</taxon>
        <taxon>Anareolatae</taxon>
        <taxon>Phasmatidae</taxon>
        <taxon>Eurycanthinae</taxon>
        <taxon>Dryococelus</taxon>
    </lineage>
</organism>
<comment type="caution">
    <text evidence="2">The sequence shown here is derived from an EMBL/GenBank/DDBJ whole genome shotgun (WGS) entry which is preliminary data.</text>
</comment>
<sequence length="177" mass="20041">MTVLQSSCHLWNTERRKLLTTSNFGRVCKMRATISCKNLVRSILYGNFSTKGTWYGIANEPVAKRKMVEEHGKVAIECDLGLFVDSEYPFLGATPDGLVGEDAIMEIKFPLSADKYGSPKEAVDNDQMSYCADVNGKPLLRRDSKYYYHQVQRQLHITGSLCCLHFPLDDVRSHREG</sequence>
<accession>A0ABQ9GBG4</accession>
<protein>
    <recommendedName>
        <fullName evidence="1">YqaJ viral recombinase domain-containing protein</fullName>
    </recommendedName>
</protein>
<reference evidence="2 3" key="1">
    <citation type="submission" date="2023-02" db="EMBL/GenBank/DDBJ databases">
        <title>LHISI_Scaffold_Assembly.</title>
        <authorList>
            <person name="Stuart O.P."/>
            <person name="Cleave R."/>
            <person name="Magrath M.J.L."/>
            <person name="Mikheyev A.S."/>
        </authorList>
    </citation>
    <scope>NUCLEOTIDE SEQUENCE [LARGE SCALE GENOMIC DNA]</scope>
    <source>
        <strain evidence="2">Daus_M_001</strain>
        <tissue evidence="2">Leg muscle</tissue>
    </source>
</reference>
<proteinExistence type="predicted"/>
<name>A0ABQ9GBG4_9NEOP</name>
<dbReference type="InterPro" id="IPR011335">
    <property type="entry name" value="Restrct_endonuc-II-like"/>
</dbReference>
<dbReference type="Proteomes" id="UP001159363">
    <property type="component" value="Chromosome 13"/>
</dbReference>
<gene>
    <name evidence="2" type="ORF">PR048_030353</name>
</gene>
<dbReference type="EMBL" id="JARBHB010000014">
    <property type="protein sequence ID" value="KAJ8868812.1"/>
    <property type="molecule type" value="Genomic_DNA"/>
</dbReference>
<dbReference type="PANTHER" id="PTHR46609">
    <property type="entry name" value="EXONUCLEASE, PHAGE-TYPE/RECB, C-TERMINAL DOMAIN-CONTAINING PROTEIN"/>
    <property type="match status" value="1"/>
</dbReference>
<dbReference type="InterPro" id="IPR051703">
    <property type="entry name" value="NF-kappa-B_Signaling_Reg"/>
</dbReference>
<feature type="domain" description="YqaJ viral recombinase" evidence="1">
    <location>
        <begin position="11"/>
        <end position="159"/>
    </location>
</feature>